<evidence type="ECO:0000256" key="4">
    <source>
        <dbReference type="ARBA" id="ARBA00022741"/>
    </source>
</evidence>
<keyword evidence="2" id="KW-0433">Leucine-rich repeat</keyword>
<dbReference type="Proteomes" id="UP001161247">
    <property type="component" value="Chromosome 5"/>
</dbReference>
<dbReference type="InterPro" id="IPR055414">
    <property type="entry name" value="LRR_R13L4/SHOC2-like"/>
</dbReference>
<dbReference type="PANTHER" id="PTHR23155:SF1193">
    <property type="entry name" value="DISEASE RESISTANCE PROTEIN RPP13-RELATED"/>
    <property type="match status" value="1"/>
</dbReference>
<proteinExistence type="inferred from homology"/>
<dbReference type="GO" id="GO:0043531">
    <property type="term" value="F:ADP binding"/>
    <property type="evidence" value="ECO:0007669"/>
    <property type="project" value="InterPro"/>
</dbReference>
<feature type="domain" description="Disease resistance R13L4/SHOC-2-like LRR" evidence="10">
    <location>
        <begin position="553"/>
        <end position="873"/>
    </location>
</feature>
<dbReference type="FunFam" id="1.10.10.10:FF:000322">
    <property type="entry name" value="Probable disease resistance protein At1g63360"/>
    <property type="match status" value="1"/>
</dbReference>
<dbReference type="Gene3D" id="3.40.50.300">
    <property type="entry name" value="P-loop containing nucleotide triphosphate hydrolases"/>
    <property type="match status" value="1"/>
</dbReference>
<organism evidence="11 12">
    <name type="scientific">Oldenlandia corymbosa var. corymbosa</name>
    <dbReference type="NCBI Taxonomy" id="529605"/>
    <lineage>
        <taxon>Eukaryota</taxon>
        <taxon>Viridiplantae</taxon>
        <taxon>Streptophyta</taxon>
        <taxon>Embryophyta</taxon>
        <taxon>Tracheophyta</taxon>
        <taxon>Spermatophyta</taxon>
        <taxon>Magnoliopsida</taxon>
        <taxon>eudicotyledons</taxon>
        <taxon>Gunneridae</taxon>
        <taxon>Pentapetalae</taxon>
        <taxon>asterids</taxon>
        <taxon>lamiids</taxon>
        <taxon>Gentianales</taxon>
        <taxon>Rubiaceae</taxon>
        <taxon>Rubioideae</taxon>
        <taxon>Spermacoceae</taxon>
        <taxon>Hedyotis-Oldenlandia complex</taxon>
        <taxon>Oldenlandia</taxon>
    </lineage>
</organism>
<evidence type="ECO:0000259" key="9">
    <source>
        <dbReference type="Pfam" id="PF23559"/>
    </source>
</evidence>
<keyword evidence="6" id="KW-0067">ATP-binding</keyword>
<evidence type="ECO:0000256" key="5">
    <source>
        <dbReference type="ARBA" id="ARBA00022821"/>
    </source>
</evidence>
<dbReference type="Pfam" id="PF00931">
    <property type="entry name" value="NB-ARC"/>
    <property type="match status" value="1"/>
</dbReference>
<dbReference type="Pfam" id="PF18052">
    <property type="entry name" value="Rx_N"/>
    <property type="match status" value="1"/>
</dbReference>
<dbReference type="GO" id="GO:0098542">
    <property type="term" value="P:defense response to other organism"/>
    <property type="evidence" value="ECO:0007669"/>
    <property type="project" value="TreeGrafter"/>
</dbReference>
<dbReference type="GO" id="GO:0051607">
    <property type="term" value="P:defense response to virus"/>
    <property type="evidence" value="ECO:0007669"/>
    <property type="project" value="UniProtKB-ARBA"/>
</dbReference>
<dbReference type="InterPro" id="IPR038005">
    <property type="entry name" value="RX-like_CC"/>
</dbReference>
<evidence type="ECO:0000256" key="3">
    <source>
        <dbReference type="ARBA" id="ARBA00022737"/>
    </source>
</evidence>
<evidence type="ECO:0000259" key="8">
    <source>
        <dbReference type="Pfam" id="PF18052"/>
    </source>
</evidence>
<dbReference type="InterPro" id="IPR042197">
    <property type="entry name" value="Apaf_helical"/>
</dbReference>
<evidence type="ECO:0000256" key="6">
    <source>
        <dbReference type="ARBA" id="ARBA00022840"/>
    </source>
</evidence>
<dbReference type="SUPFAM" id="SSF52058">
    <property type="entry name" value="L domain-like"/>
    <property type="match status" value="1"/>
</dbReference>
<dbReference type="Pfam" id="PF23598">
    <property type="entry name" value="LRR_14"/>
    <property type="match status" value="1"/>
</dbReference>
<dbReference type="FunFam" id="3.40.50.300:FF:001091">
    <property type="entry name" value="Probable disease resistance protein At1g61300"/>
    <property type="match status" value="1"/>
</dbReference>
<dbReference type="SUPFAM" id="SSF52540">
    <property type="entry name" value="P-loop containing nucleoside triphosphate hydrolases"/>
    <property type="match status" value="1"/>
</dbReference>
<dbReference type="InterPro" id="IPR058922">
    <property type="entry name" value="WHD_DRP"/>
</dbReference>
<dbReference type="EMBL" id="OX459122">
    <property type="protein sequence ID" value="CAI9105459.1"/>
    <property type="molecule type" value="Genomic_DNA"/>
</dbReference>
<dbReference type="Gene3D" id="1.10.8.430">
    <property type="entry name" value="Helical domain of apoptotic protease-activating factors"/>
    <property type="match status" value="1"/>
</dbReference>
<evidence type="ECO:0000313" key="12">
    <source>
        <dbReference type="Proteomes" id="UP001161247"/>
    </source>
</evidence>
<feature type="domain" description="Disease resistance protein winged helix" evidence="9">
    <location>
        <begin position="427"/>
        <end position="497"/>
    </location>
</feature>
<dbReference type="PRINTS" id="PR00364">
    <property type="entry name" value="DISEASERSIST"/>
</dbReference>
<dbReference type="Gene3D" id="1.20.5.4130">
    <property type="match status" value="1"/>
</dbReference>
<keyword evidence="4" id="KW-0547">Nucleotide-binding</keyword>
<keyword evidence="12" id="KW-1185">Reference proteome</keyword>
<sequence>MSAIPDAAVTFLLENIKQAVSYYGSLIVNAQSNVLELQRQLEDLKRVMSDFSRYNHDSDVVKGVVKDIKDIIHEAEDAVDVFVVYAAEQKARNWMEKLYHKATDYPKKLVEVGESMNGISKRIQKIQQDGIQNGIKLLDHQAIINLSQPDDTASTEGGGKKEPEVEQENVIGFDDATKEVQGLLTEGPEELEIVTIVGMLGLGKTTLATKVFKDPKVDYEFMIQNFVYVSKEYKKKEVLLKILESVTDPTEHASKGEKDLEKLVCQELSGKQYLIVLDDIWEPADWDDLKGAFPKNNKRCRVLITTRHKTVAKRANPNKDPYELQFLPMDKSLELLDWKIFKGNKCPQHLQDFETKIAEKCDGLPLALVVLAGILVNDPDSVELWSTVAESVKDYIAKKMTETGKVLGLMYKHLPNELKLCFLYLGLFREDFEIPVWKLVRLWIAEGLIQKDGGHNLEFVAEKFVEELVSRNLVMVGKRRSNGKIQTCRMHDTLRDFCKTAAEEENLFEEITEKNLNVFLSGDPTKLDKYRRICINNISVKDYLSSKSLYGKHVRSFLTFVDQETLLDLKCGPQIPKTFKLLRVLEAESLIFQRYPIDMPTLILLKYLAISVTFENLPESMSGLRNLETLIVRTTNSPNLSIKWDIWKKMPQFKHLHTNASTTFPSPSCGRDQNGGGEIQTLSTISPESCREEVFKRSPRLRKLGIFGRVAELFDANGNSDVFGYLSGLKHLQNLKLLNDNVELKLKRLPMERYFPRMLMKLTLQKTFLEWKEMSILGKLEFLEVLKLKEFAFEGVRWDTEKDSFKRLKHLHIGRTDLAYWAWEPQGFHFPELRSLKLMGCYKLEELPKGLAEIPNLQSLALHSTHRTASVKARMILTMKLRSAPEKGSKNKKFNLSIYPPEY</sequence>
<dbReference type="Gene3D" id="1.10.10.10">
    <property type="entry name" value="Winged helix-like DNA-binding domain superfamily/Winged helix DNA-binding domain"/>
    <property type="match status" value="1"/>
</dbReference>
<dbReference type="InterPro" id="IPR044974">
    <property type="entry name" value="Disease_R_plants"/>
</dbReference>
<dbReference type="InterPro" id="IPR027417">
    <property type="entry name" value="P-loop_NTPase"/>
</dbReference>
<dbReference type="Gene3D" id="3.80.10.10">
    <property type="entry name" value="Ribonuclease Inhibitor"/>
    <property type="match status" value="1"/>
</dbReference>
<comment type="similarity">
    <text evidence="1">Belongs to the disease resistance NB-LRR family.</text>
</comment>
<protein>
    <submittedName>
        <fullName evidence="11">OLC1v1004387C1</fullName>
    </submittedName>
</protein>
<feature type="domain" description="NB-ARC" evidence="7">
    <location>
        <begin position="175"/>
        <end position="344"/>
    </location>
</feature>
<evidence type="ECO:0000256" key="1">
    <source>
        <dbReference type="ARBA" id="ARBA00008894"/>
    </source>
</evidence>
<dbReference type="GO" id="GO:0005524">
    <property type="term" value="F:ATP binding"/>
    <property type="evidence" value="ECO:0007669"/>
    <property type="project" value="UniProtKB-KW"/>
</dbReference>
<dbReference type="InterPro" id="IPR002182">
    <property type="entry name" value="NB-ARC"/>
</dbReference>
<accession>A0AAV1DEK8</accession>
<dbReference type="AlphaFoldDB" id="A0AAV1DEK8"/>
<evidence type="ECO:0000259" key="10">
    <source>
        <dbReference type="Pfam" id="PF23598"/>
    </source>
</evidence>
<reference evidence="11" key="1">
    <citation type="submission" date="2023-03" db="EMBL/GenBank/DDBJ databases">
        <authorList>
            <person name="Julca I."/>
        </authorList>
    </citation>
    <scope>NUCLEOTIDE SEQUENCE</scope>
</reference>
<dbReference type="Pfam" id="PF23559">
    <property type="entry name" value="WHD_DRP"/>
    <property type="match status" value="1"/>
</dbReference>
<evidence type="ECO:0000256" key="2">
    <source>
        <dbReference type="ARBA" id="ARBA00022614"/>
    </source>
</evidence>
<keyword evidence="5" id="KW-0611">Plant defense</keyword>
<feature type="domain" description="Disease resistance N-terminal" evidence="8">
    <location>
        <begin position="8"/>
        <end position="93"/>
    </location>
</feature>
<gene>
    <name evidence="11" type="ORF">OLC1_LOCUS14150</name>
</gene>
<keyword evidence="3" id="KW-0677">Repeat</keyword>
<dbReference type="PANTHER" id="PTHR23155">
    <property type="entry name" value="DISEASE RESISTANCE PROTEIN RP"/>
    <property type="match status" value="1"/>
</dbReference>
<evidence type="ECO:0000313" key="11">
    <source>
        <dbReference type="EMBL" id="CAI9105459.1"/>
    </source>
</evidence>
<dbReference type="CDD" id="cd14798">
    <property type="entry name" value="RX-CC_like"/>
    <property type="match status" value="1"/>
</dbReference>
<dbReference type="InterPro" id="IPR036388">
    <property type="entry name" value="WH-like_DNA-bd_sf"/>
</dbReference>
<dbReference type="InterPro" id="IPR041118">
    <property type="entry name" value="Rx_N"/>
</dbReference>
<name>A0AAV1DEK8_OLDCO</name>
<evidence type="ECO:0000259" key="7">
    <source>
        <dbReference type="Pfam" id="PF00931"/>
    </source>
</evidence>
<dbReference type="InterPro" id="IPR032675">
    <property type="entry name" value="LRR_dom_sf"/>
</dbReference>